<reference evidence="2" key="1">
    <citation type="submission" date="2022-11" db="UniProtKB">
        <authorList>
            <consortium name="WormBaseParasite"/>
        </authorList>
    </citation>
    <scope>IDENTIFICATION</scope>
</reference>
<name>A0A915D0W6_9BILA</name>
<sequence>MADSPPTHQLLRQFNIAQSTIHRQLILEEDIRSQEKVVLLADSYKEEQKSEQFHQFGQQETSTEAAWTRLQSSKSRGENAEKWLDLLKNYWSSSDHSRSSEQSSGVENVWIQPFRQMETVDLRKQVKLETIQLSVKPSGDEKINLDNVLKASSAELTTQFLGEQVNTDQSKRSFKEFGNSIRTGRIHPNSYSTKTDCFVSKSGCCAASEKLRKRTNNKGILHPQGHSATSAGPLRELQKEEIQSAAFLCRLTSSAKKRVAGIENSQKIARHWQEILSTKAVQTEVAEKQYEMVKPPKDQAARSKVIETGNLENIAKSMPASKDESTQTIIGQFSHPELNKEQSSICTIAHFHSETVVNWLREQDELTRPSSPKSKPSMWI</sequence>
<proteinExistence type="predicted"/>
<evidence type="ECO:0000313" key="2">
    <source>
        <dbReference type="WBParaSite" id="jg14373"/>
    </source>
</evidence>
<accession>A0A915D0W6</accession>
<dbReference type="AlphaFoldDB" id="A0A915D0W6"/>
<protein>
    <submittedName>
        <fullName evidence="2">Uncharacterized protein</fullName>
    </submittedName>
</protein>
<dbReference type="Proteomes" id="UP000887574">
    <property type="component" value="Unplaced"/>
</dbReference>
<evidence type="ECO:0000313" key="1">
    <source>
        <dbReference type="Proteomes" id="UP000887574"/>
    </source>
</evidence>
<keyword evidence="1" id="KW-1185">Reference proteome</keyword>
<dbReference type="WBParaSite" id="jg14373">
    <property type="protein sequence ID" value="jg14373"/>
    <property type="gene ID" value="jg14373"/>
</dbReference>
<organism evidence="1 2">
    <name type="scientific">Ditylenchus dipsaci</name>
    <dbReference type="NCBI Taxonomy" id="166011"/>
    <lineage>
        <taxon>Eukaryota</taxon>
        <taxon>Metazoa</taxon>
        <taxon>Ecdysozoa</taxon>
        <taxon>Nematoda</taxon>
        <taxon>Chromadorea</taxon>
        <taxon>Rhabditida</taxon>
        <taxon>Tylenchina</taxon>
        <taxon>Tylenchomorpha</taxon>
        <taxon>Sphaerularioidea</taxon>
        <taxon>Anguinidae</taxon>
        <taxon>Anguininae</taxon>
        <taxon>Ditylenchus</taxon>
    </lineage>
</organism>